<dbReference type="OrthoDB" id="6199084at2"/>
<keyword evidence="1" id="KW-0812">Transmembrane</keyword>
<reference evidence="2 3" key="1">
    <citation type="submission" date="2014-12" db="EMBL/GenBank/DDBJ databases">
        <title>16Stimator: statistical estimation of ribosomal gene copy numbers from draft genome assemblies.</title>
        <authorList>
            <person name="Perisin M.A."/>
            <person name="Vetter M."/>
            <person name="Gilbert J.A."/>
            <person name="Bergelson J."/>
        </authorList>
    </citation>
    <scope>NUCLEOTIDE SEQUENCE [LARGE SCALE GENOMIC DNA]</scope>
    <source>
        <strain evidence="2 3">MEJ086</strain>
    </source>
</reference>
<keyword evidence="1" id="KW-1133">Transmembrane helix</keyword>
<accession>A0A0D0L3T3</accession>
<dbReference type="RefSeq" id="WP_042552746.1">
    <property type="nucleotide sequence ID" value="NZ_JXQW01000008.1"/>
</dbReference>
<feature type="transmembrane region" description="Helical" evidence="1">
    <location>
        <begin position="5"/>
        <end position="27"/>
    </location>
</feature>
<feature type="transmembrane region" description="Helical" evidence="1">
    <location>
        <begin position="69"/>
        <end position="92"/>
    </location>
</feature>
<name>A0A0D0L3T3_9PSED</name>
<dbReference type="EMBL" id="JXQW01000008">
    <property type="protein sequence ID" value="KIQ04338.1"/>
    <property type="molecule type" value="Genomic_DNA"/>
</dbReference>
<sequence length="118" mass="12690">MTDALLARLTLGVIFIYHGLVPKLLFLSPTELRMLDAHGLPHAVAALAGVAEILLGLAILLLRRQRWPLWLALAALILLLVDVAIFVPALLADAFNPVTVNLAASVLCVIALRAKRAE</sequence>
<protein>
    <submittedName>
        <fullName evidence="2">DoxX family protein</fullName>
    </submittedName>
</protein>
<dbReference type="Proteomes" id="UP000032068">
    <property type="component" value="Unassembled WGS sequence"/>
</dbReference>
<keyword evidence="1" id="KW-0472">Membrane</keyword>
<dbReference type="AlphaFoldDB" id="A0A0D0L3T3"/>
<feature type="transmembrane region" description="Helical" evidence="1">
    <location>
        <begin position="39"/>
        <end position="62"/>
    </location>
</feature>
<evidence type="ECO:0000313" key="3">
    <source>
        <dbReference type="Proteomes" id="UP000032068"/>
    </source>
</evidence>
<dbReference type="InterPro" id="IPR025695">
    <property type="entry name" value="DoxX-like"/>
</dbReference>
<feature type="transmembrane region" description="Helical" evidence="1">
    <location>
        <begin position="98"/>
        <end position="114"/>
    </location>
</feature>
<gene>
    <name evidence="2" type="ORF">RU08_05175</name>
</gene>
<comment type="caution">
    <text evidence="2">The sequence shown here is derived from an EMBL/GenBank/DDBJ whole genome shotgun (WGS) entry which is preliminary data.</text>
</comment>
<proteinExistence type="predicted"/>
<evidence type="ECO:0000256" key="1">
    <source>
        <dbReference type="SAM" id="Phobius"/>
    </source>
</evidence>
<evidence type="ECO:0000313" key="2">
    <source>
        <dbReference type="EMBL" id="KIQ04338.1"/>
    </source>
</evidence>
<dbReference type="Pfam" id="PF13781">
    <property type="entry name" value="DoxX_3"/>
    <property type="match status" value="1"/>
</dbReference>
<organism evidence="2 3">
    <name type="scientific">Pseudomonas fulva</name>
    <dbReference type="NCBI Taxonomy" id="47880"/>
    <lineage>
        <taxon>Bacteria</taxon>
        <taxon>Pseudomonadati</taxon>
        <taxon>Pseudomonadota</taxon>
        <taxon>Gammaproteobacteria</taxon>
        <taxon>Pseudomonadales</taxon>
        <taxon>Pseudomonadaceae</taxon>
        <taxon>Pseudomonas</taxon>
    </lineage>
</organism>